<organism evidence="1">
    <name type="scientific">uncultured Caudovirales phage</name>
    <dbReference type="NCBI Taxonomy" id="2100421"/>
    <lineage>
        <taxon>Viruses</taxon>
        <taxon>Duplodnaviria</taxon>
        <taxon>Heunggongvirae</taxon>
        <taxon>Uroviricota</taxon>
        <taxon>Caudoviricetes</taxon>
        <taxon>Peduoviridae</taxon>
        <taxon>Maltschvirus</taxon>
        <taxon>Maltschvirus maltsch</taxon>
    </lineage>
</organism>
<evidence type="ECO:0000313" key="1">
    <source>
        <dbReference type="EMBL" id="CAB4241610.1"/>
    </source>
</evidence>
<proteinExistence type="predicted"/>
<reference evidence="1" key="1">
    <citation type="submission" date="2020-05" db="EMBL/GenBank/DDBJ databases">
        <authorList>
            <person name="Chiriac C."/>
            <person name="Salcher M."/>
            <person name="Ghai R."/>
            <person name="Kavagutti S V."/>
        </authorList>
    </citation>
    <scope>NUCLEOTIDE SEQUENCE</scope>
</reference>
<sequence>MKKRLGHYVVGGQLFTDKTPAVLHASATNNDIEWVFNDDVFDKIDWTVEPELSLDQFYKMRAQQIRDEFDYVIIMASGGGDSTNVAWSFLDNGIHVDEIIAAAPFSGLNNWDHQNSDNTADNTISETIYAQLPLIRDIHQKYPNVKITLHDYFKNMVEYETDEWLYRSGDWIHPTSVARYDLEGFKHIVDLAESGKKVAIVYGIDKPNIVRGIDNEIKLVLSDLAVNVQRPAFSKEYPNVENILFYWSPDMPLMLVKQAHVLARWIFMPENSATRRWMYDASNPPRSYELNRIRQSTYERAIIPCIYPTTARPVFQGHKPTRLFLGEHDGWFYKLHANTRTYEMIDSDFRNFYKTINQKFLNAPRTGYVIYFKEFKIGTMSQFMPPMEFQSGSV</sequence>
<dbReference type="EMBL" id="LR797824">
    <property type="protein sequence ID" value="CAB4241610.1"/>
    <property type="molecule type" value="Genomic_DNA"/>
</dbReference>
<accession>A0A6J5TD96</accession>
<name>A0A6J5TD96_9CAUD</name>
<gene>
    <name evidence="1" type="ORF">UFOVP71_148</name>
</gene>
<protein>
    <submittedName>
        <fullName evidence="1">Uncharacterized protein</fullName>
    </submittedName>
</protein>